<evidence type="ECO:0000256" key="2">
    <source>
        <dbReference type="ARBA" id="ARBA00022448"/>
    </source>
</evidence>
<evidence type="ECO:0000256" key="7">
    <source>
        <dbReference type="RuleBase" id="RU003942"/>
    </source>
</evidence>
<keyword evidence="6 8" id="KW-0472">Membrane</keyword>
<dbReference type="InterPro" id="IPR045324">
    <property type="entry name" value="Small_multidrug_res"/>
</dbReference>
<reference evidence="9 10" key="1">
    <citation type="submission" date="2019-10" db="EMBL/GenBank/DDBJ databases">
        <title>Bacillus aerolatum sp. nov., isolated from bioaerosol of sport playgrounds.</title>
        <authorList>
            <person name="Chen P."/>
            <person name="Zhang G."/>
        </authorList>
    </citation>
    <scope>NUCLEOTIDE SEQUENCE [LARGE SCALE GENOMIC DNA]</scope>
    <source>
        <strain evidence="9 10">CX253</strain>
    </source>
</reference>
<dbReference type="SUPFAM" id="SSF103481">
    <property type="entry name" value="Multidrug resistance efflux transporter EmrE"/>
    <property type="match status" value="1"/>
</dbReference>
<protein>
    <submittedName>
        <fullName evidence="9">QacE family quaternary ammonium compound efflux SMR transporter</fullName>
    </submittedName>
</protein>
<proteinExistence type="inferred from homology"/>
<dbReference type="PANTHER" id="PTHR30561:SF1">
    <property type="entry name" value="MULTIDRUG TRANSPORTER EMRE"/>
    <property type="match status" value="1"/>
</dbReference>
<sequence>MMPYLLLAFAIVSEVIGSSMLKASEGFTKWLPSLIVTVGYGAAFYALSLSLKTIPLSVAYAIWSGVGTALTALIGILIWKEAFTFQTFIGLSAIIFGVVILNYPLKG</sequence>
<keyword evidence="4 7" id="KW-0812">Transmembrane</keyword>
<feature type="transmembrane region" description="Helical" evidence="8">
    <location>
        <begin position="59"/>
        <end position="79"/>
    </location>
</feature>
<dbReference type="Gene3D" id="1.10.3730.20">
    <property type="match status" value="1"/>
</dbReference>
<feature type="transmembrane region" description="Helical" evidence="8">
    <location>
        <begin position="27"/>
        <end position="47"/>
    </location>
</feature>
<dbReference type="InterPro" id="IPR000390">
    <property type="entry name" value="Small_drug/metabolite_transptr"/>
</dbReference>
<comment type="subcellular location">
    <subcellularLocation>
        <location evidence="1 7">Cell membrane</location>
        <topology evidence="1 7">Multi-pass membrane protein</topology>
    </subcellularLocation>
</comment>
<dbReference type="AlphaFoldDB" id="A0A6I1FMF9"/>
<evidence type="ECO:0000256" key="3">
    <source>
        <dbReference type="ARBA" id="ARBA00022475"/>
    </source>
</evidence>
<dbReference type="EMBL" id="WEIO01000002">
    <property type="protein sequence ID" value="KAB7708193.1"/>
    <property type="molecule type" value="Genomic_DNA"/>
</dbReference>
<feature type="transmembrane region" description="Helical" evidence="8">
    <location>
        <begin position="85"/>
        <end position="105"/>
    </location>
</feature>
<evidence type="ECO:0000256" key="1">
    <source>
        <dbReference type="ARBA" id="ARBA00004651"/>
    </source>
</evidence>
<dbReference type="Pfam" id="PF00893">
    <property type="entry name" value="Multi_Drug_Res"/>
    <property type="match status" value="1"/>
</dbReference>
<dbReference type="PANTHER" id="PTHR30561">
    <property type="entry name" value="SMR FAMILY PROTON-DEPENDENT DRUG EFFLUX TRANSPORTER SUGE"/>
    <property type="match status" value="1"/>
</dbReference>
<evidence type="ECO:0000256" key="8">
    <source>
        <dbReference type="SAM" id="Phobius"/>
    </source>
</evidence>
<evidence type="ECO:0000256" key="4">
    <source>
        <dbReference type="ARBA" id="ARBA00022692"/>
    </source>
</evidence>
<keyword evidence="10" id="KW-1185">Reference proteome</keyword>
<dbReference type="Proteomes" id="UP000429595">
    <property type="component" value="Unassembled WGS sequence"/>
</dbReference>
<accession>A0A6I1FMF9</accession>
<keyword evidence="3" id="KW-1003">Cell membrane</keyword>
<comment type="similarity">
    <text evidence="7">Belongs to the drug/metabolite transporter (DMT) superfamily. Small multidrug resistance (SMR) (TC 2.A.7.1) family.</text>
</comment>
<dbReference type="GO" id="GO:0022857">
    <property type="term" value="F:transmembrane transporter activity"/>
    <property type="evidence" value="ECO:0007669"/>
    <property type="project" value="InterPro"/>
</dbReference>
<dbReference type="GO" id="GO:0005886">
    <property type="term" value="C:plasma membrane"/>
    <property type="evidence" value="ECO:0007669"/>
    <property type="project" value="UniProtKB-SubCell"/>
</dbReference>
<dbReference type="InterPro" id="IPR037185">
    <property type="entry name" value="EmrE-like"/>
</dbReference>
<dbReference type="FunFam" id="1.10.3730.20:FF:000001">
    <property type="entry name" value="Quaternary ammonium compound resistance transporter SugE"/>
    <property type="match status" value="1"/>
</dbReference>
<keyword evidence="2" id="KW-0813">Transport</keyword>
<gene>
    <name evidence="9" type="ORF">F9802_05690</name>
</gene>
<evidence type="ECO:0000313" key="9">
    <source>
        <dbReference type="EMBL" id="KAB7708193.1"/>
    </source>
</evidence>
<evidence type="ECO:0000256" key="6">
    <source>
        <dbReference type="ARBA" id="ARBA00023136"/>
    </source>
</evidence>
<comment type="caution">
    <text evidence="9">The sequence shown here is derived from an EMBL/GenBank/DDBJ whole genome shotgun (WGS) entry which is preliminary data.</text>
</comment>
<name>A0A6I1FMF9_9BACI</name>
<evidence type="ECO:0000313" key="10">
    <source>
        <dbReference type="Proteomes" id="UP000429595"/>
    </source>
</evidence>
<evidence type="ECO:0000256" key="5">
    <source>
        <dbReference type="ARBA" id="ARBA00022989"/>
    </source>
</evidence>
<organism evidence="9 10">
    <name type="scientific">Bacillus aerolatus</name>
    <dbReference type="NCBI Taxonomy" id="2653354"/>
    <lineage>
        <taxon>Bacteria</taxon>
        <taxon>Bacillati</taxon>
        <taxon>Bacillota</taxon>
        <taxon>Bacilli</taxon>
        <taxon>Bacillales</taxon>
        <taxon>Bacillaceae</taxon>
        <taxon>Bacillus</taxon>
    </lineage>
</organism>
<keyword evidence="5 8" id="KW-1133">Transmembrane helix</keyword>